<dbReference type="KEGG" id="pace:A6070_08220"/>
<dbReference type="Proteomes" id="UP000182264">
    <property type="component" value="Chromosome"/>
</dbReference>
<evidence type="ECO:0008006" key="4">
    <source>
        <dbReference type="Google" id="ProtNLM"/>
    </source>
</evidence>
<feature type="transmembrane region" description="Helical" evidence="1">
    <location>
        <begin position="44"/>
        <end position="60"/>
    </location>
</feature>
<dbReference type="RefSeq" id="WP_072287867.1">
    <property type="nucleotide sequence ID" value="NZ_CP015455.1"/>
</dbReference>
<accession>A0A1L3GK35</accession>
<evidence type="ECO:0000313" key="2">
    <source>
        <dbReference type="EMBL" id="APG26028.1"/>
    </source>
</evidence>
<dbReference type="STRING" id="29542.A6070_08220"/>
<dbReference type="InterPro" id="IPR019201">
    <property type="entry name" value="DUF2065"/>
</dbReference>
<reference evidence="2 3" key="1">
    <citation type="journal article" date="2017" name="Genome Announc.">
        <title>Complete Genome Sequences of Two Acetylene-Fermenting Pelobacter acetylenicus Strains.</title>
        <authorList>
            <person name="Sutton J.M."/>
            <person name="Baesman S.M."/>
            <person name="Fierst J.L."/>
            <person name="Poret-Peterson A.T."/>
            <person name="Oremland R.S."/>
            <person name="Dunlap D.S."/>
            <person name="Akob D.M."/>
        </authorList>
    </citation>
    <scope>NUCLEOTIDE SEQUENCE [LARGE SCALE GENOMIC DNA]</scope>
    <source>
        <strain evidence="2 3">DSM 3247</strain>
    </source>
</reference>
<dbReference type="Pfam" id="PF09838">
    <property type="entry name" value="DUF2065"/>
    <property type="match status" value="1"/>
</dbReference>
<keyword evidence="1" id="KW-0472">Membrane</keyword>
<evidence type="ECO:0000313" key="3">
    <source>
        <dbReference type="Proteomes" id="UP000182264"/>
    </source>
</evidence>
<dbReference type="AlphaFoldDB" id="A0A1L3GK35"/>
<proteinExistence type="predicted"/>
<name>A0A1L3GK35_SYNAC</name>
<evidence type="ECO:0000256" key="1">
    <source>
        <dbReference type="SAM" id="Phobius"/>
    </source>
</evidence>
<feature type="transmembrane region" description="Helical" evidence="1">
    <location>
        <begin position="6"/>
        <end position="23"/>
    </location>
</feature>
<keyword evidence="1" id="KW-1133">Transmembrane helix</keyword>
<gene>
    <name evidence="2" type="ORF">A7E75_14195</name>
</gene>
<protein>
    <recommendedName>
        <fullName evidence="4">DUF2065 domain-containing protein</fullName>
    </recommendedName>
</protein>
<organism evidence="2 3">
    <name type="scientific">Syntrophotalea acetylenica</name>
    <name type="common">Pelobacter acetylenicus</name>
    <dbReference type="NCBI Taxonomy" id="29542"/>
    <lineage>
        <taxon>Bacteria</taxon>
        <taxon>Pseudomonadati</taxon>
        <taxon>Thermodesulfobacteriota</taxon>
        <taxon>Desulfuromonadia</taxon>
        <taxon>Desulfuromonadales</taxon>
        <taxon>Syntrophotaleaceae</taxon>
        <taxon>Syntrophotalea</taxon>
    </lineage>
</organism>
<dbReference type="EMBL" id="CP015518">
    <property type="protein sequence ID" value="APG26028.1"/>
    <property type="molecule type" value="Genomic_DNA"/>
</dbReference>
<keyword evidence="1" id="KW-0812">Transmembrane</keyword>
<dbReference type="OrthoDB" id="9815199at2"/>
<sequence>MVDFMVTVMGVVLIVEGMPWFVSPAGMKKMLLGFLRIPDRIMRGMGLLLMASGLLLVYLVKG</sequence>
<keyword evidence="3" id="KW-1185">Reference proteome</keyword>